<gene>
    <name evidence="2" type="ORF">BRAA05T22739Z</name>
    <name evidence="1" type="ORF">BRAPAZ1V2_A05P45590.2</name>
</gene>
<dbReference type="Gramene" id="A05p45590.2_BraZ1">
    <property type="protein sequence ID" value="A05p45590.2_BraZ1.CDS"/>
    <property type="gene ID" value="A05g45590.2_BraZ1"/>
</dbReference>
<accession>A0A3P5ZAF1</accession>
<name>A0A3P5ZAF1_BRACM</name>
<reference evidence="2" key="1">
    <citation type="submission" date="2018-11" db="EMBL/GenBank/DDBJ databases">
        <authorList>
            <consortium name="Genoscope - CEA"/>
            <person name="William W."/>
        </authorList>
    </citation>
    <scope>NUCLEOTIDE SEQUENCE</scope>
</reference>
<proteinExistence type="predicted"/>
<sequence length="120" mass="13573">VLKWQLFQRFCLLVSDHFALRAFPSPLSVRSGNRHHSSDANVLSFRGLPLTGLFKLPFNTIVASTCIDITVVFLVSIGLDFIKLHSRCFCLLQQHRQNHGALRNPIIVLLIVLQLLDSHT</sequence>
<protein>
    <submittedName>
        <fullName evidence="1">Uncharacterized protein</fullName>
    </submittedName>
</protein>
<feature type="non-terminal residue" evidence="2">
    <location>
        <position position="1"/>
    </location>
</feature>
<dbReference type="Proteomes" id="UP000694005">
    <property type="component" value="Chromosome A05"/>
</dbReference>
<dbReference type="EMBL" id="LS974621">
    <property type="protein sequence ID" value="CAG7878038.1"/>
    <property type="molecule type" value="Genomic_DNA"/>
</dbReference>
<evidence type="ECO:0000313" key="2">
    <source>
        <dbReference type="EMBL" id="VDC73025.1"/>
    </source>
</evidence>
<dbReference type="AlphaFoldDB" id="A0A3P5ZAF1"/>
<organism evidence="2">
    <name type="scientific">Brassica campestris</name>
    <name type="common">Field mustard</name>
    <dbReference type="NCBI Taxonomy" id="3711"/>
    <lineage>
        <taxon>Eukaryota</taxon>
        <taxon>Viridiplantae</taxon>
        <taxon>Streptophyta</taxon>
        <taxon>Embryophyta</taxon>
        <taxon>Tracheophyta</taxon>
        <taxon>Spermatophyta</taxon>
        <taxon>Magnoliopsida</taxon>
        <taxon>eudicotyledons</taxon>
        <taxon>Gunneridae</taxon>
        <taxon>Pentapetalae</taxon>
        <taxon>rosids</taxon>
        <taxon>malvids</taxon>
        <taxon>Brassicales</taxon>
        <taxon>Brassicaceae</taxon>
        <taxon>Brassiceae</taxon>
        <taxon>Brassica</taxon>
    </lineage>
</organism>
<dbReference type="EMBL" id="LR031570">
    <property type="protein sequence ID" value="VDC73025.1"/>
    <property type="molecule type" value="Genomic_DNA"/>
</dbReference>
<evidence type="ECO:0000313" key="1">
    <source>
        <dbReference type="EMBL" id="CAG7878038.1"/>
    </source>
</evidence>